<sequence>MDSILTRIQASASSRDTSLLQELVDTVRPTHASDLQQATNRLRALAHLLATQPEWAQGLRDYLAGIIGQRKLVHLLTDTGILQNQGFFGELWRRLNHKWLPPTVNDDYLKDVFGQVFDRPDDYRWINGVDPSVWLALLRALRLPQRAWLREHGLGELLEAVQVLSYRISAIGLEPELVRVHPAIERFESPFLRQNAEVVQFTEAWRARLVDPQTEAPDARHIDVLLGQCEDIIGRAKRTASVQGVSVSLTRLLLRLTQSIKRLRAVLQLVEAPSTDAALPGAIELFGQLVEADNRKWSLSDLFQTNTELLALQVTEHAGRSGEHYVASTRSEWLSIMRSASGAGFIVGFMAMLKVLMASLVLAPIGYAVLYSLNYALGFMLIHVLHFTVATKQPAMTAARIAAAINDGSKKLDELADLVVKVLRSQFVAIVGNVAIAMPTAFAIAFGWQYAFGSKLAGAEKSLHLLHDIDPLHSLALPHAAIAGVCLFLAGLISGYYDNKAAYNDIAARLRQLSWLRRLLGEQRLARVTTYIGQNLGALAGNFFFGIMLGTIGTIGYVFGLPIDIRHVTFSSANFAFALVGLDYQLTTQQWVLSLAGIALVALTNLAVSFSLALMVALRSRRVSFGQGSALLGLVWQRFRQSPRSFFVPPREAETDGERLNPH</sequence>
<organism evidence="6 7">
    <name type="scientific">Pseudoduganella guangdongensis</name>
    <dbReference type="NCBI Taxonomy" id="2692179"/>
    <lineage>
        <taxon>Bacteria</taxon>
        <taxon>Pseudomonadati</taxon>
        <taxon>Pseudomonadota</taxon>
        <taxon>Betaproteobacteria</taxon>
        <taxon>Burkholderiales</taxon>
        <taxon>Oxalobacteraceae</taxon>
        <taxon>Telluria group</taxon>
        <taxon>Pseudoduganella</taxon>
    </lineage>
</organism>
<feature type="transmembrane region" description="Helical" evidence="5">
    <location>
        <begin position="368"/>
        <end position="390"/>
    </location>
</feature>
<keyword evidence="3 5" id="KW-1133">Transmembrane helix</keyword>
<evidence type="ECO:0000256" key="5">
    <source>
        <dbReference type="SAM" id="Phobius"/>
    </source>
</evidence>
<dbReference type="InterPro" id="IPR023271">
    <property type="entry name" value="Aquaporin-like"/>
</dbReference>
<keyword evidence="7" id="KW-1185">Reference proteome</keyword>
<feature type="transmembrane region" description="Helical" evidence="5">
    <location>
        <begin position="536"/>
        <end position="559"/>
    </location>
</feature>
<evidence type="ECO:0000256" key="4">
    <source>
        <dbReference type="ARBA" id="ARBA00023136"/>
    </source>
</evidence>
<evidence type="ECO:0000313" key="6">
    <source>
        <dbReference type="EMBL" id="MYN02143.1"/>
    </source>
</evidence>
<feature type="transmembrane region" description="Helical" evidence="5">
    <location>
        <begin position="340"/>
        <end position="362"/>
    </location>
</feature>
<comment type="caution">
    <text evidence="6">The sequence shown here is derived from an EMBL/GenBank/DDBJ whole genome shotgun (WGS) entry which is preliminary data.</text>
</comment>
<dbReference type="Gene3D" id="1.20.1080.10">
    <property type="entry name" value="Glycerol uptake facilitator protein"/>
    <property type="match status" value="1"/>
</dbReference>
<evidence type="ECO:0000256" key="2">
    <source>
        <dbReference type="ARBA" id="ARBA00022692"/>
    </source>
</evidence>
<comment type="subcellular location">
    <subcellularLocation>
        <location evidence="1">Membrane</location>
        <topology evidence="1">Multi-pass membrane protein</topology>
    </subcellularLocation>
</comment>
<reference evidence="6 7" key="1">
    <citation type="submission" date="2019-12" db="EMBL/GenBank/DDBJ databases">
        <title>Novel species isolated from a subtropical stream in China.</title>
        <authorList>
            <person name="Lu H."/>
        </authorList>
    </citation>
    <scope>NUCLEOTIDE SEQUENCE [LARGE SCALE GENOMIC DNA]</scope>
    <source>
        <strain evidence="6 7">DS3</strain>
    </source>
</reference>
<proteinExistence type="predicted"/>
<feature type="transmembrane region" description="Helical" evidence="5">
    <location>
        <begin position="472"/>
        <end position="493"/>
    </location>
</feature>
<keyword evidence="4 5" id="KW-0472">Membrane</keyword>
<dbReference type="InterPro" id="IPR011385">
    <property type="entry name" value="Site-sp_rcmbase"/>
</dbReference>
<evidence type="ECO:0000256" key="1">
    <source>
        <dbReference type="ARBA" id="ARBA00004141"/>
    </source>
</evidence>
<dbReference type="Proteomes" id="UP000448575">
    <property type="component" value="Unassembled WGS sequence"/>
</dbReference>
<keyword evidence="2 5" id="KW-0812">Transmembrane</keyword>
<dbReference type="Pfam" id="PF10136">
    <property type="entry name" value="SpecificRecomb"/>
    <property type="match status" value="1"/>
</dbReference>
<dbReference type="PIRSF" id="PIRSF015380">
    <property type="entry name" value="Site-sp_rcmb"/>
    <property type="match status" value="1"/>
</dbReference>
<protein>
    <submittedName>
        <fullName evidence="6">Recombinase</fullName>
    </submittedName>
</protein>
<dbReference type="GO" id="GO:0016020">
    <property type="term" value="C:membrane"/>
    <property type="evidence" value="ECO:0007669"/>
    <property type="project" value="UniProtKB-SubCell"/>
</dbReference>
<evidence type="ECO:0000256" key="3">
    <source>
        <dbReference type="ARBA" id="ARBA00022989"/>
    </source>
</evidence>
<name>A0A6N9HGC6_9BURK</name>
<gene>
    <name evidence="6" type="ORF">GTP41_08505</name>
</gene>
<dbReference type="AlphaFoldDB" id="A0A6N9HGC6"/>
<evidence type="ECO:0000313" key="7">
    <source>
        <dbReference type="Proteomes" id="UP000448575"/>
    </source>
</evidence>
<feature type="transmembrane region" description="Helical" evidence="5">
    <location>
        <begin position="591"/>
        <end position="618"/>
    </location>
</feature>
<feature type="transmembrane region" description="Helical" evidence="5">
    <location>
        <begin position="427"/>
        <end position="452"/>
    </location>
</feature>
<dbReference type="EMBL" id="WWCJ01000005">
    <property type="protein sequence ID" value="MYN02143.1"/>
    <property type="molecule type" value="Genomic_DNA"/>
</dbReference>
<accession>A0A6N9HGC6</accession>